<protein>
    <submittedName>
        <fullName evidence="1">Uncharacterized protein</fullName>
    </submittedName>
</protein>
<name>X0WJF5_9ZZZZ</name>
<feature type="non-terminal residue" evidence="1">
    <location>
        <position position="1"/>
    </location>
</feature>
<sequence>GLKDYTICEMGSKTISTSFFVHGENFDLTRWKWG</sequence>
<dbReference type="AlphaFoldDB" id="X0WJF5"/>
<accession>X0WJF5</accession>
<gene>
    <name evidence="1" type="ORF">S01H1_55199</name>
</gene>
<dbReference type="EMBL" id="BARS01035862">
    <property type="protein sequence ID" value="GAG23362.1"/>
    <property type="molecule type" value="Genomic_DNA"/>
</dbReference>
<proteinExistence type="predicted"/>
<organism evidence="1">
    <name type="scientific">marine sediment metagenome</name>
    <dbReference type="NCBI Taxonomy" id="412755"/>
    <lineage>
        <taxon>unclassified sequences</taxon>
        <taxon>metagenomes</taxon>
        <taxon>ecological metagenomes</taxon>
    </lineage>
</organism>
<reference evidence="1" key="1">
    <citation type="journal article" date="2014" name="Front. Microbiol.">
        <title>High frequency of phylogenetically diverse reductive dehalogenase-homologous genes in deep subseafloor sedimentary metagenomes.</title>
        <authorList>
            <person name="Kawai M."/>
            <person name="Futagami T."/>
            <person name="Toyoda A."/>
            <person name="Takaki Y."/>
            <person name="Nishi S."/>
            <person name="Hori S."/>
            <person name="Arai W."/>
            <person name="Tsubouchi T."/>
            <person name="Morono Y."/>
            <person name="Uchiyama I."/>
            <person name="Ito T."/>
            <person name="Fujiyama A."/>
            <person name="Inagaki F."/>
            <person name="Takami H."/>
        </authorList>
    </citation>
    <scope>NUCLEOTIDE SEQUENCE</scope>
    <source>
        <strain evidence="1">Expedition CK06-06</strain>
    </source>
</reference>
<evidence type="ECO:0000313" key="1">
    <source>
        <dbReference type="EMBL" id="GAG23362.1"/>
    </source>
</evidence>
<comment type="caution">
    <text evidence="1">The sequence shown here is derived from an EMBL/GenBank/DDBJ whole genome shotgun (WGS) entry which is preliminary data.</text>
</comment>